<dbReference type="Pfam" id="PF09937">
    <property type="entry name" value="DUF2169"/>
    <property type="match status" value="1"/>
</dbReference>
<feature type="compositionally biased region" description="Low complexity" evidence="1">
    <location>
        <begin position="586"/>
        <end position="595"/>
    </location>
</feature>
<dbReference type="EMBL" id="SSMQ01000043">
    <property type="protein sequence ID" value="TKD00954.1"/>
    <property type="molecule type" value="Genomic_DNA"/>
</dbReference>
<comment type="caution">
    <text evidence="3">The sequence shown here is derived from an EMBL/GenBank/DDBJ whole genome shotgun (WGS) entry which is preliminary data.</text>
</comment>
<feature type="domain" description="DUF2169" evidence="2">
    <location>
        <begin position="91"/>
        <end position="368"/>
    </location>
</feature>
<accession>A0A4U1J1N5</accession>
<feature type="region of interest" description="Disordered" evidence="1">
    <location>
        <begin position="390"/>
        <end position="595"/>
    </location>
</feature>
<gene>
    <name evidence="3" type="ORF">E8A74_32975</name>
</gene>
<dbReference type="OrthoDB" id="5290767at2"/>
<feature type="compositionally biased region" description="Basic and acidic residues" evidence="1">
    <location>
        <begin position="25"/>
        <end position="38"/>
    </location>
</feature>
<dbReference type="InterPro" id="IPR018683">
    <property type="entry name" value="DUF2169"/>
</dbReference>
<proteinExistence type="predicted"/>
<dbReference type="PRINTS" id="PR01217">
    <property type="entry name" value="PRICHEXTENSN"/>
</dbReference>
<dbReference type="AlphaFoldDB" id="A0A4U1J1N5"/>
<feature type="compositionally biased region" description="Basic and acidic residues" evidence="1">
    <location>
        <begin position="573"/>
        <end position="585"/>
    </location>
</feature>
<sequence>MPCETAAPHRSLHRGTAATAWDCRERGFQPPPVHDKAASHARRPRTDPPSGSLRRSRGEPGVNTQARHPTVRVLARGPFDVGSRLWRDERGSLVVTVIAKATYTFAPGDAAPLDVPLPLQAEDGHWDDDPARSVHAPSDFAPFKPRAEVLLVGSAYAPEGRPARSIAARIVVGSVDKTVEAWGPRRFRADGSVEDAPLQTRFSLRYEYAAGGPGTDNPAGIDLSRSALLGPVPVPQLLPHLHEITSLHEYIPRAGFGPIAAVWPVRAGLLGERERTWLGRSDAFALPKTLPRQYFLVAPEDQRLDRPLEPNETILAENLHAKHPRLRMTLSGLTPYAVVAGSRGEPIRLQGDLLCIDTDRGLCTLTFRAQIPLPAGGDVQVTVVGAPMGARVSPDEAPVAPQARPEPPEDRRIDEEEHTMPFTVPARRHDGLPFRGTTPAQPPRPSHRDGVMPFREADAPSGAPSSRGSYPPQSPSLPQPPPPSRPEGMPQALPFTPVAPPASVPPSRIAAVPAPPPLPGMPAPPLPGMPAPPAPLPLSPAPMPLSPAPSPSPGRSPPKAPTTFESAFSGAKPDARSLEAPEAPKADAAQAESTSAASLGFVSVKAASDAAAREERRGDASRSGARVIRPASAQVQRLAVVDVLDFDPKVLPRLRLQKRFAPIFAGPRPVQPADVSHGKLSQEEQERADVARVLSCARSADAAEIRRALAESLEDQSNWHPPLLAVAGDLKPVFDELEALRAAVSVAQTVAGGDKRLLAAIAVAQEAIAAPVPPRPDTVLALGRQIEAASTSLSLPSRYVASEVERILLEGRKYKRRMLLGATRIRADLTLARGGDVMLVYLSDAVATSLPLLPSYPVVVLAEARLREDVAETQPEALVTMALGRVLHGRVEG</sequence>
<feature type="compositionally biased region" description="Pro residues" evidence="1">
    <location>
        <begin position="472"/>
        <end position="485"/>
    </location>
</feature>
<evidence type="ECO:0000259" key="2">
    <source>
        <dbReference type="Pfam" id="PF09937"/>
    </source>
</evidence>
<name>A0A4U1J1N5_9BACT</name>
<organism evidence="3 4">
    <name type="scientific">Polyangium fumosum</name>
    <dbReference type="NCBI Taxonomy" id="889272"/>
    <lineage>
        <taxon>Bacteria</taxon>
        <taxon>Pseudomonadati</taxon>
        <taxon>Myxococcota</taxon>
        <taxon>Polyangia</taxon>
        <taxon>Polyangiales</taxon>
        <taxon>Polyangiaceae</taxon>
        <taxon>Polyangium</taxon>
    </lineage>
</organism>
<evidence type="ECO:0000313" key="4">
    <source>
        <dbReference type="Proteomes" id="UP000309215"/>
    </source>
</evidence>
<reference evidence="3 4" key="1">
    <citation type="submission" date="2019-04" db="EMBL/GenBank/DDBJ databases">
        <authorList>
            <person name="Li Y."/>
            <person name="Wang J."/>
        </authorList>
    </citation>
    <scope>NUCLEOTIDE SEQUENCE [LARGE SCALE GENOMIC DNA]</scope>
    <source>
        <strain evidence="3 4">DSM 14668</strain>
    </source>
</reference>
<keyword evidence="4" id="KW-1185">Reference proteome</keyword>
<dbReference type="Proteomes" id="UP000309215">
    <property type="component" value="Unassembled WGS sequence"/>
</dbReference>
<feature type="region of interest" description="Disordered" evidence="1">
    <location>
        <begin position="25"/>
        <end position="70"/>
    </location>
</feature>
<feature type="compositionally biased region" description="Basic and acidic residues" evidence="1">
    <location>
        <begin position="446"/>
        <end position="458"/>
    </location>
</feature>
<protein>
    <submittedName>
        <fullName evidence="3">DUF2169 domain-containing protein</fullName>
    </submittedName>
</protein>
<evidence type="ECO:0000256" key="1">
    <source>
        <dbReference type="SAM" id="MobiDB-lite"/>
    </source>
</evidence>
<evidence type="ECO:0000313" key="3">
    <source>
        <dbReference type="EMBL" id="TKD00954.1"/>
    </source>
</evidence>
<feature type="compositionally biased region" description="Pro residues" evidence="1">
    <location>
        <begin position="513"/>
        <end position="560"/>
    </location>
</feature>
<feature type="compositionally biased region" description="Basic and acidic residues" evidence="1">
    <location>
        <begin position="406"/>
        <end position="419"/>
    </location>
</feature>